<dbReference type="PANTHER" id="PTHR36057:SF1">
    <property type="entry name" value="LIPOPROTEIN LIPID ATTACHMENT SITE-LIKE PROTEIN, PUTATIVE (DUF1223)-RELATED"/>
    <property type="match status" value="1"/>
</dbReference>
<dbReference type="AlphaFoldDB" id="A0A1P8WA90"/>
<keyword evidence="1" id="KW-0732">Signal</keyword>
<organism evidence="2 3">
    <name type="scientific">Fuerstiella marisgermanici</name>
    <dbReference type="NCBI Taxonomy" id="1891926"/>
    <lineage>
        <taxon>Bacteria</taxon>
        <taxon>Pseudomonadati</taxon>
        <taxon>Planctomycetota</taxon>
        <taxon>Planctomycetia</taxon>
        <taxon>Planctomycetales</taxon>
        <taxon>Planctomycetaceae</taxon>
        <taxon>Fuerstiella</taxon>
    </lineage>
</organism>
<dbReference type="InterPro" id="IPR010634">
    <property type="entry name" value="DUF1223"/>
</dbReference>
<dbReference type="EMBL" id="CP017641">
    <property type="protein sequence ID" value="APZ90975.1"/>
    <property type="molecule type" value="Genomic_DNA"/>
</dbReference>
<dbReference type="SUPFAM" id="SSF52833">
    <property type="entry name" value="Thioredoxin-like"/>
    <property type="match status" value="1"/>
</dbReference>
<dbReference type="STRING" id="1891926.Fuma_00559"/>
<evidence type="ECO:0000313" key="3">
    <source>
        <dbReference type="Proteomes" id="UP000187735"/>
    </source>
</evidence>
<feature type="chain" id="PRO_5013156835" evidence="1">
    <location>
        <begin position="30"/>
        <end position="264"/>
    </location>
</feature>
<sequence length="264" mass="28760" precursor="true">MSETRRTGSKCIVLLAFTLFSHMLSHSLAVCDETVAPAEKGFAVVELFTSQGCSSCPSADKNLQRITTLAAKNNSPVYTLSFHVDYWNDLGWEDPFSIATATLRQRRYASVFKAKRIYTPQIVVNGQTQFLGSDRERSDASIASELRTAGESSLTLTATVVDDQVVVKWTTDDALADLLNVALVQKEAERSVDAGENGGRTLKHVNVVRNFKVVRTFPAADVVLETPKGFAASDYHVVAFLQTARNGKIHCAAQVAIEESAAGR</sequence>
<dbReference type="Pfam" id="PF06764">
    <property type="entry name" value="DUF1223"/>
    <property type="match status" value="1"/>
</dbReference>
<accession>A0A1P8WA90</accession>
<evidence type="ECO:0000313" key="2">
    <source>
        <dbReference type="EMBL" id="APZ90975.1"/>
    </source>
</evidence>
<reference evidence="2 3" key="1">
    <citation type="journal article" date="2016" name="Front. Microbiol.">
        <title>Fuerstia marisgermanicae gen. nov., sp. nov., an Unusual Member of the Phylum Planctomycetes from the German Wadden Sea.</title>
        <authorList>
            <person name="Kohn T."/>
            <person name="Heuer A."/>
            <person name="Jogler M."/>
            <person name="Vollmers J."/>
            <person name="Boedeker C."/>
            <person name="Bunk B."/>
            <person name="Rast P."/>
            <person name="Borchert D."/>
            <person name="Glockner I."/>
            <person name="Freese H.M."/>
            <person name="Klenk H.P."/>
            <person name="Overmann J."/>
            <person name="Kaster A.K."/>
            <person name="Rohde M."/>
            <person name="Wiegand S."/>
            <person name="Jogler C."/>
        </authorList>
    </citation>
    <scope>NUCLEOTIDE SEQUENCE [LARGE SCALE GENOMIC DNA]</scope>
    <source>
        <strain evidence="2 3">NH11</strain>
    </source>
</reference>
<protein>
    <submittedName>
        <fullName evidence="2">Putative secreted protein</fullName>
    </submittedName>
</protein>
<dbReference type="PANTHER" id="PTHR36057">
    <property type="match status" value="1"/>
</dbReference>
<name>A0A1P8WA90_9PLAN</name>
<dbReference type="Proteomes" id="UP000187735">
    <property type="component" value="Chromosome"/>
</dbReference>
<evidence type="ECO:0000256" key="1">
    <source>
        <dbReference type="SAM" id="SignalP"/>
    </source>
</evidence>
<dbReference type="InterPro" id="IPR036249">
    <property type="entry name" value="Thioredoxin-like_sf"/>
</dbReference>
<proteinExistence type="predicted"/>
<dbReference type="KEGG" id="fmr:Fuma_00559"/>
<feature type="signal peptide" evidence="1">
    <location>
        <begin position="1"/>
        <end position="29"/>
    </location>
</feature>
<keyword evidence="3" id="KW-1185">Reference proteome</keyword>
<gene>
    <name evidence="2" type="ORF">Fuma_00559</name>
</gene>